<dbReference type="AlphaFoldDB" id="A0A658R0L1"/>
<dbReference type="Pfam" id="PF03446">
    <property type="entry name" value="NAD_binding_2"/>
    <property type="match status" value="1"/>
</dbReference>
<sequence length="322" mass="33856">MNAKGDMANSKGIRLPARVERVGMIGLGLMGSAIAGQVLRKGFELSVLGHRSREALEALVSQGAKEVTSAAGLARNVDAVIICVTGTPQVRDVVFKENGVLAGAHEGLIVVDSTTADPEFADEAASAFAAQGAAFLDAPVNRTPKEAREGRLNVLVGGDAEVLDLLRPVMAAYAETVHHLGAHGSGYRAKLIHNFIAQANGAILAEAFGTAAKAKLDLHEFAAVCRLSGAHSKTFDRIVPYLLEGDDSGQQFAIRNAAKDMRSYAQLASAQSSTAIIAEAVRQIYVLATNLGHGDKYVPHMFDALAQLNGLPPTRGESNDTH</sequence>
<protein>
    <submittedName>
        <fullName evidence="6">2-hydroxy-3-oxopropionate reductase</fullName>
    </submittedName>
</protein>
<evidence type="ECO:0000313" key="7">
    <source>
        <dbReference type="Proteomes" id="UP000198263"/>
    </source>
</evidence>
<keyword evidence="1" id="KW-0560">Oxidoreductase</keyword>
<dbReference type="InterPro" id="IPR015815">
    <property type="entry name" value="HIBADH-related"/>
</dbReference>
<keyword evidence="7" id="KW-1185">Reference proteome</keyword>
<dbReference type="Proteomes" id="UP000198263">
    <property type="component" value="Unassembled WGS sequence"/>
</dbReference>
<proteinExistence type="predicted"/>
<organism evidence="6 7">
    <name type="scientific">Caballeronia concitans</name>
    <dbReference type="NCBI Taxonomy" id="1777133"/>
    <lineage>
        <taxon>Bacteria</taxon>
        <taxon>Pseudomonadati</taxon>
        <taxon>Pseudomonadota</taxon>
        <taxon>Betaproteobacteria</taxon>
        <taxon>Burkholderiales</taxon>
        <taxon>Burkholderiaceae</taxon>
        <taxon>Caballeronia</taxon>
    </lineage>
</organism>
<dbReference type="RefSeq" id="WP_208863155.1">
    <property type="nucleotide sequence ID" value="NZ_FCNV02000008.1"/>
</dbReference>
<dbReference type="Pfam" id="PF14833">
    <property type="entry name" value="NAD_binding_11"/>
    <property type="match status" value="1"/>
</dbReference>
<dbReference type="PANTHER" id="PTHR43060:SF15">
    <property type="entry name" value="3-HYDROXYISOBUTYRATE DEHYDROGENASE-LIKE 1, MITOCHONDRIAL-RELATED"/>
    <property type="match status" value="1"/>
</dbReference>
<feature type="domain" description="3-hydroxyisobutyrate dehydrogenase-like NAD-binding" evidence="5">
    <location>
        <begin position="184"/>
        <end position="296"/>
    </location>
</feature>
<evidence type="ECO:0000259" key="5">
    <source>
        <dbReference type="Pfam" id="PF14833"/>
    </source>
</evidence>
<dbReference type="InterPro" id="IPR013328">
    <property type="entry name" value="6PGD_dom2"/>
</dbReference>
<dbReference type="InterPro" id="IPR008927">
    <property type="entry name" value="6-PGluconate_DH-like_C_sf"/>
</dbReference>
<feature type="domain" description="6-phosphogluconate dehydrogenase NADP-binding" evidence="4">
    <location>
        <begin position="21"/>
        <end position="181"/>
    </location>
</feature>
<accession>A0A658R0L1</accession>
<evidence type="ECO:0000313" key="6">
    <source>
        <dbReference type="EMBL" id="SAL36939.1"/>
    </source>
</evidence>
<dbReference type="InterPro" id="IPR029154">
    <property type="entry name" value="HIBADH-like_NADP-bd"/>
</dbReference>
<evidence type="ECO:0000259" key="4">
    <source>
        <dbReference type="Pfam" id="PF03446"/>
    </source>
</evidence>
<dbReference type="InterPro" id="IPR006115">
    <property type="entry name" value="6PGDH_NADP-bd"/>
</dbReference>
<dbReference type="Gene3D" id="3.40.50.720">
    <property type="entry name" value="NAD(P)-binding Rossmann-like Domain"/>
    <property type="match status" value="1"/>
</dbReference>
<dbReference type="GO" id="GO:0016491">
    <property type="term" value="F:oxidoreductase activity"/>
    <property type="evidence" value="ECO:0007669"/>
    <property type="project" value="UniProtKB-KW"/>
</dbReference>
<dbReference type="PANTHER" id="PTHR43060">
    <property type="entry name" value="3-HYDROXYISOBUTYRATE DEHYDROGENASE-LIKE 1, MITOCHONDRIAL-RELATED"/>
    <property type="match status" value="1"/>
</dbReference>
<dbReference type="GO" id="GO:0050661">
    <property type="term" value="F:NADP binding"/>
    <property type="evidence" value="ECO:0007669"/>
    <property type="project" value="InterPro"/>
</dbReference>
<gene>
    <name evidence="6" type="ORF">AWB72_03706</name>
</gene>
<dbReference type="SUPFAM" id="SSF51735">
    <property type="entry name" value="NAD(P)-binding Rossmann-fold domains"/>
    <property type="match status" value="1"/>
</dbReference>
<dbReference type="EMBL" id="FCNV02000008">
    <property type="protein sequence ID" value="SAL36939.1"/>
    <property type="molecule type" value="Genomic_DNA"/>
</dbReference>
<comment type="caution">
    <text evidence="6">The sequence shown here is derived from an EMBL/GenBank/DDBJ whole genome shotgun (WGS) entry which is preliminary data.</text>
</comment>
<dbReference type="Gene3D" id="1.10.1040.10">
    <property type="entry name" value="N-(1-d-carboxylethyl)-l-norvaline Dehydrogenase, domain 2"/>
    <property type="match status" value="1"/>
</dbReference>
<evidence type="ECO:0000256" key="3">
    <source>
        <dbReference type="PIRSR" id="PIRSR000103-1"/>
    </source>
</evidence>
<dbReference type="SUPFAM" id="SSF48179">
    <property type="entry name" value="6-phosphogluconate dehydrogenase C-terminal domain-like"/>
    <property type="match status" value="1"/>
</dbReference>
<feature type="active site" evidence="3">
    <location>
        <position position="190"/>
    </location>
</feature>
<keyword evidence="2" id="KW-0520">NAD</keyword>
<dbReference type="PIRSF" id="PIRSF000103">
    <property type="entry name" value="HIBADH"/>
    <property type="match status" value="1"/>
</dbReference>
<evidence type="ECO:0000256" key="2">
    <source>
        <dbReference type="ARBA" id="ARBA00023027"/>
    </source>
</evidence>
<dbReference type="InterPro" id="IPR036291">
    <property type="entry name" value="NAD(P)-bd_dom_sf"/>
</dbReference>
<dbReference type="GO" id="GO:0051287">
    <property type="term" value="F:NAD binding"/>
    <property type="evidence" value="ECO:0007669"/>
    <property type="project" value="InterPro"/>
</dbReference>
<evidence type="ECO:0000256" key="1">
    <source>
        <dbReference type="ARBA" id="ARBA00023002"/>
    </source>
</evidence>
<reference evidence="6 7" key="1">
    <citation type="submission" date="2016-01" db="EMBL/GenBank/DDBJ databases">
        <authorList>
            <person name="Peeters C."/>
        </authorList>
    </citation>
    <scope>NUCLEOTIDE SEQUENCE [LARGE SCALE GENOMIC DNA]</scope>
    <source>
        <strain evidence="6">LMG 29315</strain>
    </source>
</reference>
<name>A0A658R0L1_9BURK</name>